<dbReference type="Proteomes" id="UP001147695">
    <property type="component" value="Unassembled WGS sequence"/>
</dbReference>
<name>A0A9W9QUM3_PENBR</name>
<gene>
    <name evidence="1" type="ORF">N7452_003848</name>
</gene>
<protein>
    <submittedName>
        <fullName evidence="1">Uncharacterized protein</fullName>
    </submittedName>
</protein>
<accession>A0A9W9QUM3</accession>
<sequence>MMSNKLITLNKINFRGKRTNIFSSASSSTSGSSAQSDVSFETFVNCHMRHPWGVIDYHLYLGHIEGGRDLDTRLGECYLYEKDGFRNIKMNTEMNFDNVPDKEHPIIVFLCLPVANVLTNYNSMLVLAWDYGAHKLQGYTFQTDEPLEDYQELWSVWSNGMGELAIEAEVQTFLATVKSAVQYEIEILDTGVLFHNGFSSRRFPSGFDAVVVVEYLQFIADFAPLLCSSSEEPLKDYAACERDLREVLMNGSREAWFAARKHLSVGDFRQKSLRQTLAMNFFWTQEARDPDLLAEMGQVLLDPHLSDSIAEDPFPPDPVTVGPFDTVDIPPVDFVRAPRVPRVRAWHNASWVPNMIQMSVAFLFAICFLTAFDILVKHLTTPSRSTTHMSLFAWWPFAWWPFGEAQPPTGVFGHISKHLNTLGQWPLYQLLQRCGLFNFLPFRPEPQQMRRSKWWLLKQNIPPAFGWLPWKKSVAKPTVHDWLPFKAETRNMTVRLFKWLPGKPTARRSGMSGKSGGWPVVTRTQSVPTGPFGVDIKPANSFKSKLFMG</sequence>
<dbReference type="AlphaFoldDB" id="A0A9W9QUM3"/>
<evidence type="ECO:0000313" key="2">
    <source>
        <dbReference type="Proteomes" id="UP001147695"/>
    </source>
</evidence>
<evidence type="ECO:0000313" key="1">
    <source>
        <dbReference type="EMBL" id="KAJ5345844.1"/>
    </source>
</evidence>
<organism evidence="1 2">
    <name type="scientific">Penicillium brevicompactum</name>
    <dbReference type="NCBI Taxonomy" id="5074"/>
    <lineage>
        <taxon>Eukaryota</taxon>
        <taxon>Fungi</taxon>
        <taxon>Dikarya</taxon>
        <taxon>Ascomycota</taxon>
        <taxon>Pezizomycotina</taxon>
        <taxon>Eurotiomycetes</taxon>
        <taxon>Eurotiomycetidae</taxon>
        <taxon>Eurotiales</taxon>
        <taxon>Aspergillaceae</taxon>
        <taxon>Penicillium</taxon>
    </lineage>
</organism>
<comment type="caution">
    <text evidence="1">The sequence shown here is derived from an EMBL/GenBank/DDBJ whole genome shotgun (WGS) entry which is preliminary data.</text>
</comment>
<dbReference type="EMBL" id="JAPZBQ010000002">
    <property type="protein sequence ID" value="KAJ5345844.1"/>
    <property type="molecule type" value="Genomic_DNA"/>
</dbReference>
<reference evidence="1" key="1">
    <citation type="submission" date="2022-12" db="EMBL/GenBank/DDBJ databases">
        <authorList>
            <person name="Petersen C."/>
        </authorList>
    </citation>
    <scope>NUCLEOTIDE SEQUENCE</scope>
    <source>
        <strain evidence="1">IBT 35673</strain>
    </source>
</reference>
<reference evidence="1" key="2">
    <citation type="journal article" date="2023" name="IMA Fungus">
        <title>Comparative genomic study of the Penicillium genus elucidates a diverse pangenome and 15 lateral gene transfer events.</title>
        <authorList>
            <person name="Petersen C."/>
            <person name="Sorensen T."/>
            <person name="Nielsen M.R."/>
            <person name="Sondergaard T.E."/>
            <person name="Sorensen J.L."/>
            <person name="Fitzpatrick D.A."/>
            <person name="Frisvad J.C."/>
            <person name="Nielsen K.L."/>
        </authorList>
    </citation>
    <scope>NUCLEOTIDE SEQUENCE</scope>
    <source>
        <strain evidence="1">IBT 35673</strain>
    </source>
</reference>
<proteinExistence type="predicted"/>